<dbReference type="EMBL" id="CM008046">
    <property type="protein sequence ID" value="PAN04929.1"/>
    <property type="molecule type" value="Genomic_DNA"/>
</dbReference>
<feature type="region of interest" description="Disordered" evidence="1">
    <location>
        <begin position="1"/>
        <end position="83"/>
    </location>
</feature>
<accession>A0A2S3GN86</accession>
<dbReference type="AlphaFoldDB" id="A0A2S3GN86"/>
<dbReference type="Proteomes" id="UP000243499">
    <property type="component" value="Chromosome 1"/>
</dbReference>
<name>A0A2S3GN86_9POAL</name>
<protein>
    <submittedName>
        <fullName evidence="2">Uncharacterized protein</fullName>
    </submittedName>
</protein>
<sequence>MLGTSSNRSTPLRLFRETSTARSDGARQNEASMPPWRELPERSTVRRLDRLPSSAQSTGPVRLRDGKWSRRTGRHARWPGNGGWKLETFKNAARTNSTSGSRVQLEEPLASAAAPAAAAAACFPGGFAVCPWGLPSLFFPPSRGSCEFEEDLPVQGAGLIEWMGRGHIQGRQSATSRREVSVRIQKAQQVIRSRACGLSRNLMI</sequence>
<organism evidence="2">
    <name type="scientific">Panicum hallii</name>
    <dbReference type="NCBI Taxonomy" id="206008"/>
    <lineage>
        <taxon>Eukaryota</taxon>
        <taxon>Viridiplantae</taxon>
        <taxon>Streptophyta</taxon>
        <taxon>Embryophyta</taxon>
        <taxon>Tracheophyta</taxon>
        <taxon>Spermatophyta</taxon>
        <taxon>Magnoliopsida</taxon>
        <taxon>Liliopsida</taxon>
        <taxon>Poales</taxon>
        <taxon>Poaceae</taxon>
        <taxon>PACMAD clade</taxon>
        <taxon>Panicoideae</taxon>
        <taxon>Panicodae</taxon>
        <taxon>Paniceae</taxon>
        <taxon>Panicinae</taxon>
        <taxon>Panicum</taxon>
        <taxon>Panicum sect. Panicum</taxon>
    </lineage>
</organism>
<feature type="compositionally biased region" description="Basic and acidic residues" evidence="1">
    <location>
        <begin position="38"/>
        <end position="50"/>
    </location>
</feature>
<reference evidence="2" key="1">
    <citation type="submission" date="2018-04" db="EMBL/GenBank/DDBJ databases">
        <title>WGS assembly of Panicum hallii.</title>
        <authorList>
            <person name="Lovell J."/>
            <person name="Jenkins J."/>
            <person name="Lowry D."/>
            <person name="Mamidi S."/>
            <person name="Sreedasyam A."/>
            <person name="Weng X."/>
            <person name="Barry K."/>
            <person name="Bonette J."/>
            <person name="Campitelli B."/>
            <person name="Daum C."/>
            <person name="Gordon S."/>
            <person name="Gould B."/>
            <person name="Lipzen A."/>
            <person name="Macqueen A."/>
            <person name="Palacio-Mejia J."/>
            <person name="Plott C."/>
            <person name="Shakirov E."/>
            <person name="Shu S."/>
            <person name="Yoshinaga Y."/>
            <person name="Zane M."/>
            <person name="Rokhsar D."/>
            <person name="Grimwood J."/>
            <person name="Schmutz J."/>
            <person name="Juenger T."/>
        </authorList>
    </citation>
    <scope>NUCLEOTIDE SEQUENCE [LARGE SCALE GENOMIC DNA]</scope>
    <source>
        <strain evidence="2">FIL2</strain>
    </source>
</reference>
<proteinExistence type="predicted"/>
<gene>
    <name evidence="2" type="ORF">PAHAL_1G102500</name>
</gene>
<evidence type="ECO:0000256" key="1">
    <source>
        <dbReference type="SAM" id="MobiDB-lite"/>
    </source>
</evidence>
<dbReference type="Gramene" id="PAN04929">
    <property type="protein sequence ID" value="PAN04929"/>
    <property type="gene ID" value="PAHAL_1G102500"/>
</dbReference>
<feature type="compositionally biased region" description="Polar residues" evidence="1">
    <location>
        <begin position="1"/>
        <end position="10"/>
    </location>
</feature>
<evidence type="ECO:0000313" key="2">
    <source>
        <dbReference type="EMBL" id="PAN04929.1"/>
    </source>
</evidence>